<proteinExistence type="predicted"/>
<accession>A0A0A9H9B5</accession>
<dbReference type="EMBL" id="GBRH01164116">
    <property type="protein sequence ID" value="JAE33780.1"/>
    <property type="molecule type" value="Transcribed_RNA"/>
</dbReference>
<reference evidence="1" key="1">
    <citation type="submission" date="2014-09" db="EMBL/GenBank/DDBJ databases">
        <authorList>
            <person name="Magalhaes I.L.F."/>
            <person name="Oliveira U."/>
            <person name="Santos F.R."/>
            <person name="Vidigal T.H.D.A."/>
            <person name="Brescovit A.D."/>
            <person name="Santos A.J."/>
        </authorList>
    </citation>
    <scope>NUCLEOTIDE SEQUENCE</scope>
    <source>
        <tissue evidence="1">Shoot tissue taken approximately 20 cm above the soil surface</tissue>
    </source>
</reference>
<evidence type="ECO:0000313" key="1">
    <source>
        <dbReference type="EMBL" id="JAE33780.1"/>
    </source>
</evidence>
<protein>
    <submittedName>
        <fullName evidence="1">NRPA1</fullName>
    </submittedName>
</protein>
<organism evidence="1">
    <name type="scientific">Arundo donax</name>
    <name type="common">Giant reed</name>
    <name type="synonym">Donax arundinaceus</name>
    <dbReference type="NCBI Taxonomy" id="35708"/>
    <lineage>
        <taxon>Eukaryota</taxon>
        <taxon>Viridiplantae</taxon>
        <taxon>Streptophyta</taxon>
        <taxon>Embryophyta</taxon>
        <taxon>Tracheophyta</taxon>
        <taxon>Spermatophyta</taxon>
        <taxon>Magnoliopsida</taxon>
        <taxon>Liliopsida</taxon>
        <taxon>Poales</taxon>
        <taxon>Poaceae</taxon>
        <taxon>PACMAD clade</taxon>
        <taxon>Arundinoideae</taxon>
        <taxon>Arundineae</taxon>
        <taxon>Arundo</taxon>
    </lineage>
</organism>
<sequence>MYCLFASTILMASARDISSCGRCTFITSPSKSAL</sequence>
<name>A0A0A9H9B5_ARUDO</name>
<reference evidence="1" key="2">
    <citation type="journal article" date="2015" name="Data Brief">
        <title>Shoot transcriptome of the giant reed, Arundo donax.</title>
        <authorList>
            <person name="Barrero R.A."/>
            <person name="Guerrero F.D."/>
            <person name="Moolhuijzen P."/>
            <person name="Goolsby J.A."/>
            <person name="Tidwell J."/>
            <person name="Bellgard S.E."/>
            <person name="Bellgard M.I."/>
        </authorList>
    </citation>
    <scope>NUCLEOTIDE SEQUENCE</scope>
    <source>
        <tissue evidence="1">Shoot tissue taken approximately 20 cm above the soil surface</tissue>
    </source>
</reference>
<dbReference type="AlphaFoldDB" id="A0A0A9H9B5"/>